<dbReference type="AlphaFoldDB" id="A0A5K7YWG1"/>
<dbReference type="Proteomes" id="UP000427906">
    <property type="component" value="Chromosome"/>
</dbReference>
<organism evidence="1 2">
    <name type="scientific">Desulfosarcina alkanivorans</name>
    <dbReference type="NCBI Taxonomy" id="571177"/>
    <lineage>
        <taxon>Bacteria</taxon>
        <taxon>Pseudomonadati</taxon>
        <taxon>Thermodesulfobacteriota</taxon>
        <taxon>Desulfobacteria</taxon>
        <taxon>Desulfobacterales</taxon>
        <taxon>Desulfosarcinaceae</taxon>
        <taxon>Desulfosarcina</taxon>
    </lineage>
</organism>
<keyword evidence="2" id="KW-1185">Reference proteome</keyword>
<name>A0A5K7YWG1_9BACT</name>
<reference evidence="1 2" key="1">
    <citation type="submission" date="2019-11" db="EMBL/GenBank/DDBJ databases">
        <title>Comparative genomics of hydrocarbon-degrading Desulfosarcina strains.</title>
        <authorList>
            <person name="Watanabe M."/>
            <person name="Kojima H."/>
            <person name="Fukui M."/>
        </authorList>
    </citation>
    <scope>NUCLEOTIDE SEQUENCE [LARGE SCALE GENOMIC DNA]</scope>
    <source>
        <strain evidence="1 2">PL12</strain>
    </source>
</reference>
<protein>
    <submittedName>
        <fullName evidence="1">Uncharacterized protein</fullName>
    </submittedName>
</protein>
<dbReference type="EMBL" id="AP021874">
    <property type="protein sequence ID" value="BBO69017.1"/>
    <property type="molecule type" value="Genomic_DNA"/>
</dbReference>
<gene>
    <name evidence="1" type="ORF">DSCA_29470</name>
</gene>
<evidence type="ECO:0000313" key="1">
    <source>
        <dbReference type="EMBL" id="BBO69017.1"/>
    </source>
</evidence>
<sequence>MVIMGGRQGFSLIQRPGTNELLEIRLPGQQLGRTYFLISVRSGFRNQLPGGMYPASLTVLAQLWERAWVLTAFTS</sequence>
<proteinExistence type="predicted"/>
<dbReference type="KEGG" id="dalk:DSCA_29470"/>
<evidence type="ECO:0000313" key="2">
    <source>
        <dbReference type="Proteomes" id="UP000427906"/>
    </source>
</evidence>
<accession>A0A5K7YWG1</accession>